<dbReference type="EC" id="4.2.2.-" evidence="3"/>
<dbReference type="EMBL" id="QAYG01000017">
    <property type="protein sequence ID" value="PTW53220.1"/>
    <property type="molecule type" value="Genomic_DNA"/>
</dbReference>
<protein>
    <recommendedName>
        <fullName evidence="3">Endolytic peptidoglycan transglycosylase RlpA</fullName>
        <ecNumber evidence="3">4.2.2.-</ecNumber>
    </recommendedName>
</protein>
<name>A0A2T5UNX5_9HYPH</name>
<dbReference type="NCBIfam" id="TIGR00413">
    <property type="entry name" value="rlpA"/>
    <property type="match status" value="1"/>
</dbReference>
<evidence type="ECO:0000256" key="3">
    <source>
        <dbReference type="HAMAP-Rule" id="MF_02071"/>
    </source>
</evidence>
<feature type="signal peptide" evidence="5">
    <location>
        <begin position="1"/>
        <end position="21"/>
    </location>
</feature>
<keyword evidence="3" id="KW-0472">Membrane</keyword>
<dbReference type="GO" id="GO:0071555">
    <property type="term" value="P:cell wall organization"/>
    <property type="evidence" value="ECO:0007669"/>
    <property type="project" value="UniProtKB-KW"/>
</dbReference>
<comment type="similarity">
    <text evidence="3 4">Belongs to the RlpA family.</text>
</comment>
<dbReference type="Proteomes" id="UP000244081">
    <property type="component" value="Unassembled WGS sequence"/>
</dbReference>
<evidence type="ECO:0000256" key="5">
    <source>
        <dbReference type="SAM" id="SignalP"/>
    </source>
</evidence>
<keyword evidence="8" id="KW-1185">Reference proteome</keyword>
<proteinExistence type="inferred from homology"/>
<dbReference type="AlphaFoldDB" id="A0A2T5UNX5"/>
<sequence>MKQHLIFAAVAFFGACSLAQADPSACGKAAWYEYTTRTASGEMANPNAMTAAHRTLPFGTKVKVTNLRNGKSVTVRINDRGPYTKGRVIDLTRAAARKLGYINAGTAPVSLILADDPAGKPVPGCPR</sequence>
<keyword evidence="3 7" id="KW-0449">Lipoprotein</keyword>
<keyword evidence="5" id="KW-0732">Signal</keyword>
<dbReference type="PROSITE" id="PS51257">
    <property type="entry name" value="PROKAR_LIPOPROTEIN"/>
    <property type="match status" value="1"/>
</dbReference>
<dbReference type="PANTHER" id="PTHR34183:SF8">
    <property type="entry name" value="ENDOLYTIC PEPTIDOGLYCAN TRANSGLYCOSYLASE RLPA-RELATED"/>
    <property type="match status" value="1"/>
</dbReference>
<evidence type="ECO:0000313" key="7">
    <source>
        <dbReference type="EMBL" id="PTW53220.1"/>
    </source>
</evidence>
<comment type="subcellular location">
    <subcellularLocation>
        <location evidence="3">Cell membrane</location>
        <topology evidence="3">Lipid-anchor</topology>
    </subcellularLocation>
</comment>
<organism evidence="7 8">
    <name type="scientific">Breoghania corrubedonensis</name>
    <dbReference type="NCBI Taxonomy" id="665038"/>
    <lineage>
        <taxon>Bacteria</taxon>
        <taxon>Pseudomonadati</taxon>
        <taxon>Pseudomonadota</taxon>
        <taxon>Alphaproteobacteria</taxon>
        <taxon>Hyphomicrobiales</taxon>
        <taxon>Stappiaceae</taxon>
        <taxon>Breoghania</taxon>
    </lineage>
</organism>
<dbReference type="GO" id="GO:0000270">
    <property type="term" value="P:peptidoglycan metabolic process"/>
    <property type="evidence" value="ECO:0007669"/>
    <property type="project" value="UniProtKB-UniRule"/>
</dbReference>
<dbReference type="PANTHER" id="PTHR34183">
    <property type="entry name" value="ENDOLYTIC PEPTIDOGLYCAN TRANSGLYCOSYLASE RLPA"/>
    <property type="match status" value="1"/>
</dbReference>
<evidence type="ECO:0000259" key="6">
    <source>
        <dbReference type="Pfam" id="PF03330"/>
    </source>
</evidence>
<dbReference type="GO" id="GO:0005886">
    <property type="term" value="C:plasma membrane"/>
    <property type="evidence" value="ECO:0007669"/>
    <property type="project" value="UniProtKB-SubCell"/>
</dbReference>
<dbReference type="InterPro" id="IPR009009">
    <property type="entry name" value="RlpA-like_DPBB"/>
</dbReference>
<reference evidence="7 8" key="1">
    <citation type="submission" date="2018-04" db="EMBL/GenBank/DDBJ databases">
        <title>Genomic Encyclopedia of Archaeal and Bacterial Type Strains, Phase II (KMG-II): from individual species to whole genera.</title>
        <authorList>
            <person name="Goeker M."/>
        </authorList>
    </citation>
    <scope>NUCLEOTIDE SEQUENCE [LARGE SCALE GENOMIC DNA]</scope>
    <source>
        <strain evidence="7 8">DSM 23382</strain>
    </source>
</reference>
<dbReference type="GO" id="GO:0008932">
    <property type="term" value="F:lytic endotransglycosylase activity"/>
    <property type="evidence" value="ECO:0007669"/>
    <property type="project" value="UniProtKB-UniRule"/>
</dbReference>
<feature type="chain" id="PRO_5015793086" description="Endolytic peptidoglycan transglycosylase RlpA" evidence="5">
    <location>
        <begin position="22"/>
        <end position="127"/>
    </location>
</feature>
<keyword evidence="2 3" id="KW-0961">Cell wall biogenesis/degradation</keyword>
<dbReference type="InterPro" id="IPR012997">
    <property type="entry name" value="RplA"/>
</dbReference>
<dbReference type="SUPFAM" id="SSF50685">
    <property type="entry name" value="Barwin-like endoglucanases"/>
    <property type="match status" value="1"/>
</dbReference>
<keyword evidence="3" id="KW-1003">Cell membrane</keyword>
<keyword evidence="3" id="KW-0564">Palmitate</keyword>
<dbReference type="Gene3D" id="2.40.40.10">
    <property type="entry name" value="RlpA-like domain"/>
    <property type="match status" value="1"/>
</dbReference>
<dbReference type="HAMAP" id="MF_02071">
    <property type="entry name" value="RlpA"/>
    <property type="match status" value="1"/>
</dbReference>
<evidence type="ECO:0000256" key="4">
    <source>
        <dbReference type="RuleBase" id="RU003495"/>
    </source>
</evidence>
<comment type="function">
    <text evidence="3">Lytic transglycosylase with a strong preference for naked glycan strands that lack stem peptides.</text>
</comment>
<dbReference type="CDD" id="cd22268">
    <property type="entry name" value="DPBB_RlpA-like"/>
    <property type="match status" value="1"/>
</dbReference>
<dbReference type="RefSeq" id="WP_107992152.1">
    <property type="nucleotide sequence ID" value="NZ_QAYG01000017.1"/>
</dbReference>
<dbReference type="Pfam" id="PF03330">
    <property type="entry name" value="DPBB_1"/>
    <property type="match status" value="1"/>
</dbReference>
<comment type="caution">
    <text evidence="7">The sequence shown here is derived from an EMBL/GenBank/DDBJ whole genome shotgun (WGS) entry which is preliminary data.</text>
</comment>
<feature type="domain" description="RlpA-like protein double-psi beta-barrel" evidence="6">
    <location>
        <begin position="25"/>
        <end position="110"/>
    </location>
</feature>
<evidence type="ECO:0000256" key="1">
    <source>
        <dbReference type="ARBA" id="ARBA00023239"/>
    </source>
</evidence>
<dbReference type="InterPro" id="IPR034718">
    <property type="entry name" value="RlpA"/>
</dbReference>
<dbReference type="InterPro" id="IPR036908">
    <property type="entry name" value="RlpA-like_sf"/>
</dbReference>
<gene>
    <name evidence="3" type="primary">rlpA</name>
    <name evidence="7" type="ORF">C8N35_11736</name>
</gene>
<accession>A0A2T5UNX5</accession>
<evidence type="ECO:0000313" key="8">
    <source>
        <dbReference type="Proteomes" id="UP000244081"/>
    </source>
</evidence>
<keyword evidence="1 3" id="KW-0456">Lyase</keyword>
<dbReference type="OrthoDB" id="9779128at2"/>
<evidence type="ECO:0000256" key="2">
    <source>
        <dbReference type="ARBA" id="ARBA00023316"/>
    </source>
</evidence>